<protein>
    <submittedName>
        <fullName evidence="1">Uncharacterized protein</fullName>
    </submittedName>
</protein>
<dbReference type="InterPro" id="IPR008480">
    <property type="entry name" value="DUF761_pln"/>
</dbReference>
<organism evidence="1 2">
    <name type="scientific">Canna indica</name>
    <name type="common">Indian-shot</name>
    <dbReference type="NCBI Taxonomy" id="4628"/>
    <lineage>
        <taxon>Eukaryota</taxon>
        <taxon>Viridiplantae</taxon>
        <taxon>Streptophyta</taxon>
        <taxon>Embryophyta</taxon>
        <taxon>Tracheophyta</taxon>
        <taxon>Spermatophyta</taxon>
        <taxon>Magnoliopsida</taxon>
        <taxon>Liliopsida</taxon>
        <taxon>Zingiberales</taxon>
        <taxon>Cannaceae</taxon>
        <taxon>Canna</taxon>
    </lineage>
</organism>
<dbReference type="PANTHER" id="PTHR33265">
    <property type="entry name" value="AVR9/CF-9 RAPIDLY ELICITED PROTEIN-RELATED"/>
    <property type="match status" value="1"/>
</dbReference>
<keyword evidence="2" id="KW-1185">Reference proteome</keyword>
<dbReference type="PANTHER" id="PTHR33265:SF6">
    <property type="entry name" value="OS01G0930500 PROTEIN"/>
    <property type="match status" value="1"/>
</dbReference>
<proteinExistence type="predicted"/>
<reference evidence="1 2" key="1">
    <citation type="submission" date="2023-10" db="EMBL/GenBank/DDBJ databases">
        <title>Chromosome-scale genome assembly provides insights into flower coloration mechanisms of Canna indica.</title>
        <authorList>
            <person name="Li C."/>
        </authorList>
    </citation>
    <scope>NUCLEOTIDE SEQUENCE [LARGE SCALE GENOMIC DNA]</scope>
    <source>
        <tissue evidence="1">Flower</tissue>
    </source>
</reference>
<accession>A0AAQ3QPD1</accession>
<evidence type="ECO:0000313" key="1">
    <source>
        <dbReference type="EMBL" id="WOL18704.1"/>
    </source>
</evidence>
<sequence>MSSPILNSAVASRCGLLLLLLLLLFAVVVHLHLFSLSSALSYSLFHQFTRSFFFLTTTLSTYKFFALFSSTSPIIRGLSLLLRGSPTSRREAMELHSHHATAKKLWNYLRVAFFMMRKGFASKRRLLADMNLLMKRGKLLGKSLLLSFHHPRPGGHNNIPSSAFARPREYEFSCSNSPNPVFYHGRPHPRRHHYFPCLHAVVEDDDAAIAAVALPRIEYSSPQYCTAALSLSSSQDLAPGEQRTPLSSPFSVRIVHYSSEDDEDQDAPSREVDDDAEEFIKRFYEQLQAQSRIALLHYQELEYQAMLARGL</sequence>
<name>A0AAQ3QPD1_9LILI</name>
<evidence type="ECO:0000313" key="2">
    <source>
        <dbReference type="Proteomes" id="UP001327560"/>
    </source>
</evidence>
<dbReference type="AlphaFoldDB" id="A0AAQ3QPD1"/>
<dbReference type="EMBL" id="CP136898">
    <property type="protein sequence ID" value="WOL18704.1"/>
    <property type="molecule type" value="Genomic_DNA"/>
</dbReference>
<gene>
    <name evidence="1" type="ORF">Cni_G27501</name>
</gene>
<dbReference type="Proteomes" id="UP001327560">
    <property type="component" value="Chromosome 9"/>
</dbReference>
<dbReference type="Pfam" id="PF05553">
    <property type="entry name" value="DUF761"/>
    <property type="match status" value="1"/>
</dbReference>